<keyword evidence="3 6" id="KW-1133">Transmembrane helix</keyword>
<comment type="caution">
    <text evidence="8">The sequence shown here is derived from an EMBL/GenBank/DDBJ whole genome shotgun (WGS) entry which is preliminary data.</text>
</comment>
<accession>A0ABV7V396</accession>
<protein>
    <submittedName>
        <fullName evidence="8">Energy transducer TonB</fullName>
    </submittedName>
</protein>
<evidence type="ECO:0000256" key="6">
    <source>
        <dbReference type="SAM" id="Phobius"/>
    </source>
</evidence>
<sequence length="228" mass="23865">MAYVDQTARRPSLRIGLAVGILHLGVGAALLTTFAGGAITTVIHHALDANDWTYVPPPPPRPVPEPKVPPRSAPAHIDTTPPLTPKLGPATPLEPVAPFTLPPIGDGPLVSPSGGPATLPTPEPLPSAKAAPQRAIPRGNPGDWVTRNDYPGQAVREGWEGVTRFRLTIGRDGRVADCAVTGSSGHDLLDATACARIRSRARFSIATDETGAATTGVYLGSIRWQLDE</sequence>
<dbReference type="NCBIfam" id="TIGR01352">
    <property type="entry name" value="tonB_Cterm"/>
    <property type="match status" value="1"/>
</dbReference>
<evidence type="ECO:0000256" key="2">
    <source>
        <dbReference type="ARBA" id="ARBA00022692"/>
    </source>
</evidence>
<organism evidence="8 9">
    <name type="scientific">Novosphingobium pokkalii</name>
    <dbReference type="NCBI Taxonomy" id="1770194"/>
    <lineage>
        <taxon>Bacteria</taxon>
        <taxon>Pseudomonadati</taxon>
        <taxon>Pseudomonadota</taxon>
        <taxon>Alphaproteobacteria</taxon>
        <taxon>Sphingomonadales</taxon>
        <taxon>Sphingomonadaceae</taxon>
        <taxon>Novosphingobium</taxon>
    </lineage>
</organism>
<evidence type="ECO:0000259" key="7">
    <source>
        <dbReference type="PROSITE" id="PS52015"/>
    </source>
</evidence>
<reference evidence="9" key="1">
    <citation type="journal article" date="2019" name="Int. J. Syst. Evol. Microbiol.">
        <title>The Global Catalogue of Microorganisms (GCM) 10K type strain sequencing project: providing services to taxonomists for standard genome sequencing and annotation.</title>
        <authorList>
            <consortium name="The Broad Institute Genomics Platform"/>
            <consortium name="The Broad Institute Genome Sequencing Center for Infectious Disease"/>
            <person name="Wu L."/>
            <person name="Ma J."/>
        </authorList>
    </citation>
    <scope>NUCLEOTIDE SEQUENCE [LARGE SCALE GENOMIC DNA]</scope>
    <source>
        <strain evidence="9">KCTC 42224</strain>
    </source>
</reference>
<evidence type="ECO:0000256" key="5">
    <source>
        <dbReference type="SAM" id="MobiDB-lite"/>
    </source>
</evidence>
<feature type="region of interest" description="Disordered" evidence="5">
    <location>
        <begin position="56"/>
        <end position="90"/>
    </location>
</feature>
<keyword evidence="9" id="KW-1185">Reference proteome</keyword>
<name>A0ABV7V396_9SPHN</name>
<dbReference type="PROSITE" id="PS52015">
    <property type="entry name" value="TONB_CTD"/>
    <property type="match status" value="1"/>
</dbReference>
<evidence type="ECO:0000313" key="9">
    <source>
        <dbReference type="Proteomes" id="UP001595683"/>
    </source>
</evidence>
<evidence type="ECO:0000313" key="8">
    <source>
        <dbReference type="EMBL" id="MFC3671614.1"/>
    </source>
</evidence>
<dbReference type="EMBL" id="JBHRYE010000013">
    <property type="protein sequence ID" value="MFC3671614.1"/>
    <property type="molecule type" value="Genomic_DNA"/>
</dbReference>
<feature type="compositionally biased region" description="Pro residues" evidence="5">
    <location>
        <begin position="56"/>
        <end position="72"/>
    </location>
</feature>
<evidence type="ECO:0000256" key="1">
    <source>
        <dbReference type="ARBA" id="ARBA00004167"/>
    </source>
</evidence>
<dbReference type="InterPro" id="IPR037682">
    <property type="entry name" value="TonB_C"/>
</dbReference>
<proteinExistence type="predicted"/>
<feature type="domain" description="TonB C-terminal" evidence="7">
    <location>
        <begin position="135"/>
        <end position="228"/>
    </location>
</feature>
<dbReference type="Proteomes" id="UP001595683">
    <property type="component" value="Unassembled WGS sequence"/>
</dbReference>
<comment type="subcellular location">
    <subcellularLocation>
        <location evidence="1">Membrane</location>
        <topology evidence="1">Single-pass membrane protein</topology>
    </subcellularLocation>
</comment>
<dbReference type="RefSeq" id="WP_191324409.1">
    <property type="nucleotide sequence ID" value="NZ_BMZP01000008.1"/>
</dbReference>
<feature type="transmembrane region" description="Helical" evidence="6">
    <location>
        <begin position="12"/>
        <end position="35"/>
    </location>
</feature>
<keyword evidence="2 6" id="KW-0812">Transmembrane</keyword>
<gene>
    <name evidence="8" type="ORF">ACFOOT_09250</name>
</gene>
<feature type="region of interest" description="Disordered" evidence="5">
    <location>
        <begin position="109"/>
        <end position="146"/>
    </location>
</feature>
<dbReference type="SUPFAM" id="SSF74653">
    <property type="entry name" value="TolA/TonB C-terminal domain"/>
    <property type="match status" value="1"/>
</dbReference>
<dbReference type="Gene3D" id="3.30.1150.10">
    <property type="match status" value="1"/>
</dbReference>
<dbReference type="Pfam" id="PF03544">
    <property type="entry name" value="TonB_C"/>
    <property type="match status" value="1"/>
</dbReference>
<dbReference type="InterPro" id="IPR006260">
    <property type="entry name" value="TonB/TolA_C"/>
</dbReference>
<evidence type="ECO:0000256" key="3">
    <source>
        <dbReference type="ARBA" id="ARBA00022989"/>
    </source>
</evidence>
<evidence type="ECO:0000256" key="4">
    <source>
        <dbReference type="ARBA" id="ARBA00023136"/>
    </source>
</evidence>
<keyword evidence="4 6" id="KW-0472">Membrane</keyword>